<proteinExistence type="predicted"/>
<dbReference type="Proteomes" id="UP000776983">
    <property type="component" value="Unassembled WGS sequence"/>
</dbReference>
<dbReference type="EMBL" id="JACDXW010000006">
    <property type="protein sequence ID" value="MCB5364443.1"/>
    <property type="molecule type" value="Genomic_DNA"/>
</dbReference>
<evidence type="ECO:0000259" key="2">
    <source>
        <dbReference type="Pfam" id="PF00857"/>
    </source>
</evidence>
<dbReference type="Gene3D" id="3.40.50.850">
    <property type="entry name" value="Isochorismatase-like"/>
    <property type="match status" value="1"/>
</dbReference>
<dbReference type="InterPro" id="IPR050272">
    <property type="entry name" value="Isochorismatase-like_hydrls"/>
</dbReference>
<dbReference type="SUPFAM" id="SSF52499">
    <property type="entry name" value="Isochorismatase-like hydrolases"/>
    <property type="match status" value="1"/>
</dbReference>
<gene>
    <name evidence="3" type="ORF">H0484_11870</name>
</gene>
<comment type="caution">
    <text evidence="3">The sequence shown here is derived from an EMBL/GenBank/DDBJ whole genome shotgun (WGS) entry which is preliminary data.</text>
</comment>
<dbReference type="InterPro" id="IPR036380">
    <property type="entry name" value="Isochorismatase-like_sf"/>
</dbReference>
<evidence type="ECO:0000313" key="4">
    <source>
        <dbReference type="Proteomes" id="UP000776983"/>
    </source>
</evidence>
<protein>
    <submittedName>
        <fullName evidence="3">Cysteine hydrolase</fullName>
    </submittedName>
</protein>
<feature type="domain" description="Isochorismatase-like" evidence="2">
    <location>
        <begin position="35"/>
        <end position="216"/>
    </location>
</feature>
<reference evidence="3 4" key="1">
    <citation type="submission" date="2020-07" db="EMBL/GenBank/DDBJ databases">
        <title>Pusillimonas sp. nov., isolated from poultry manure in Taiwan.</title>
        <authorList>
            <person name="Lin S.-Y."/>
            <person name="Tang Y.-S."/>
            <person name="Young C.-C."/>
        </authorList>
    </citation>
    <scope>NUCLEOTIDE SEQUENCE [LARGE SCALE GENOMIC DNA]</scope>
    <source>
        <strain evidence="3 4">CC-YST705</strain>
    </source>
</reference>
<name>A0ABS8CEH8_9BURK</name>
<keyword evidence="4" id="KW-1185">Reference proteome</keyword>
<dbReference type="InterPro" id="IPR000868">
    <property type="entry name" value="Isochorismatase-like_dom"/>
</dbReference>
<evidence type="ECO:0000256" key="1">
    <source>
        <dbReference type="ARBA" id="ARBA00022801"/>
    </source>
</evidence>
<dbReference type="GO" id="GO:0016787">
    <property type="term" value="F:hydrolase activity"/>
    <property type="evidence" value="ECO:0007669"/>
    <property type="project" value="UniProtKB-KW"/>
</dbReference>
<dbReference type="CDD" id="cd00431">
    <property type="entry name" value="cysteine_hydrolases"/>
    <property type="match status" value="1"/>
</dbReference>
<accession>A0ABS8CEH8</accession>
<organism evidence="3 4">
    <name type="scientific">Mesopusillimonas faecipullorum</name>
    <dbReference type="NCBI Taxonomy" id="2755040"/>
    <lineage>
        <taxon>Bacteria</taxon>
        <taxon>Pseudomonadati</taxon>
        <taxon>Pseudomonadota</taxon>
        <taxon>Betaproteobacteria</taxon>
        <taxon>Burkholderiales</taxon>
        <taxon>Alcaligenaceae</taxon>
        <taxon>Mesopusillimonas</taxon>
    </lineage>
</organism>
<keyword evidence="1 3" id="KW-0378">Hydrolase</keyword>
<dbReference type="PANTHER" id="PTHR43540">
    <property type="entry name" value="PEROXYUREIDOACRYLATE/UREIDOACRYLATE AMIDOHYDROLASE-RELATED"/>
    <property type="match status" value="1"/>
</dbReference>
<evidence type="ECO:0000313" key="3">
    <source>
        <dbReference type="EMBL" id="MCB5364443.1"/>
    </source>
</evidence>
<dbReference type="PANTHER" id="PTHR43540:SF6">
    <property type="entry name" value="ISOCHORISMATASE-LIKE DOMAIN-CONTAINING PROTEIN"/>
    <property type="match status" value="1"/>
</dbReference>
<dbReference type="Pfam" id="PF00857">
    <property type="entry name" value="Isochorismatase"/>
    <property type="match status" value="1"/>
</dbReference>
<sequence>MSENNAPIMPAYVIERVMQKRGRLRIFDHFEPHRTALVIIDMQCFYVQDLQPALRIIPTINDLAKGVRERGGVVAWVSMTAGQDGTSLWPLYHDYFFKAENGARHRDQLSPGSPGHALHPELDVQPEDIQATKTRFSAFMPGVCDLHEQLQARGISNVAIGGVVTNFCCETSARDAMMLDYRVAMVEDINAARYPEDHQNGLTTVFQSFGDVVSASELLDDLMRPETKS</sequence>